<dbReference type="AlphaFoldDB" id="A0A2P2QV23"/>
<protein>
    <submittedName>
        <fullName evidence="1">Uncharacterized protein</fullName>
    </submittedName>
</protein>
<name>A0A2P2QV23_RHIMU</name>
<organism evidence="1">
    <name type="scientific">Rhizophora mucronata</name>
    <name type="common">Asiatic mangrove</name>
    <dbReference type="NCBI Taxonomy" id="61149"/>
    <lineage>
        <taxon>Eukaryota</taxon>
        <taxon>Viridiplantae</taxon>
        <taxon>Streptophyta</taxon>
        <taxon>Embryophyta</taxon>
        <taxon>Tracheophyta</taxon>
        <taxon>Spermatophyta</taxon>
        <taxon>Magnoliopsida</taxon>
        <taxon>eudicotyledons</taxon>
        <taxon>Gunneridae</taxon>
        <taxon>Pentapetalae</taxon>
        <taxon>rosids</taxon>
        <taxon>fabids</taxon>
        <taxon>Malpighiales</taxon>
        <taxon>Rhizophoraceae</taxon>
        <taxon>Rhizophora</taxon>
    </lineage>
</organism>
<reference evidence="1" key="1">
    <citation type="submission" date="2018-02" db="EMBL/GenBank/DDBJ databases">
        <title>Rhizophora mucronata_Transcriptome.</title>
        <authorList>
            <person name="Meera S.P."/>
            <person name="Sreeshan A."/>
            <person name="Augustine A."/>
        </authorList>
    </citation>
    <scope>NUCLEOTIDE SEQUENCE</scope>
    <source>
        <tissue evidence="1">Leaf</tissue>
    </source>
</reference>
<dbReference type="EMBL" id="GGEC01090314">
    <property type="protein sequence ID" value="MBX70798.1"/>
    <property type="molecule type" value="Transcribed_RNA"/>
</dbReference>
<accession>A0A2P2QV23</accession>
<sequence>MIETFIIAKYLKVNVVFKFIHFSLLSCSPSII</sequence>
<evidence type="ECO:0000313" key="1">
    <source>
        <dbReference type="EMBL" id="MBX70798.1"/>
    </source>
</evidence>
<proteinExistence type="predicted"/>